<feature type="transmembrane region" description="Helical" evidence="1">
    <location>
        <begin position="32"/>
        <end position="49"/>
    </location>
</feature>
<protein>
    <submittedName>
        <fullName evidence="2">Uncharacterized protein</fullName>
    </submittedName>
</protein>
<proteinExistence type="predicted"/>
<organism evidence="2">
    <name type="scientific">Oceanithermus profundus</name>
    <dbReference type="NCBI Taxonomy" id="187137"/>
    <lineage>
        <taxon>Bacteria</taxon>
        <taxon>Thermotogati</taxon>
        <taxon>Deinococcota</taxon>
        <taxon>Deinococci</taxon>
        <taxon>Thermales</taxon>
        <taxon>Thermaceae</taxon>
        <taxon>Oceanithermus</taxon>
    </lineage>
</organism>
<gene>
    <name evidence="2" type="ORF">ENK37_06680</name>
</gene>
<keyword evidence="1" id="KW-0812">Transmembrane</keyword>
<evidence type="ECO:0000313" key="2">
    <source>
        <dbReference type="EMBL" id="HGY09719.1"/>
    </source>
</evidence>
<dbReference type="AlphaFoldDB" id="A0A7C4ZHH6"/>
<keyword evidence="1" id="KW-1133">Transmembrane helix</keyword>
<dbReference type="EMBL" id="DRPZ01000177">
    <property type="protein sequence ID" value="HGY09719.1"/>
    <property type="molecule type" value="Genomic_DNA"/>
</dbReference>
<evidence type="ECO:0000256" key="1">
    <source>
        <dbReference type="SAM" id="Phobius"/>
    </source>
</evidence>
<sequence length="105" mass="10886">MHGFWTALLIGAVAGALDVAPMVTRGSGARANASAFVHWLVLGLVIPYLHWGFAPWLTGLIAAELLALPVIVMVSEEEPGAWLPIGAMSAVLGALVGWAGSVWVA</sequence>
<name>A0A7C4ZHH6_9DEIN</name>
<reference evidence="2" key="1">
    <citation type="journal article" date="2020" name="mSystems">
        <title>Genome- and Community-Level Interaction Insights into Carbon Utilization and Element Cycling Functions of Hydrothermarchaeota in Hydrothermal Sediment.</title>
        <authorList>
            <person name="Zhou Z."/>
            <person name="Liu Y."/>
            <person name="Xu W."/>
            <person name="Pan J."/>
            <person name="Luo Z.H."/>
            <person name="Li M."/>
        </authorList>
    </citation>
    <scope>NUCLEOTIDE SEQUENCE [LARGE SCALE GENOMIC DNA]</scope>
    <source>
        <strain evidence="2">HyVt-570</strain>
    </source>
</reference>
<keyword evidence="1" id="KW-0472">Membrane</keyword>
<accession>A0A7C4ZHH6</accession>
<comment type="caution">
    <text evidence="2">The sequence shown here is derived from an EMBL/GenBank/DDBJ whole genome shotgun (WGS) entry which is preliminary data.</text>
</comment>
<dbReference type="Proteomes" id="UP000885759">
    <property type="component" value="Unassembled WGS sequence"/>
</dbReference>
<feature type="transmembrane region" description="Helical" evidence="1">
    <location>
        <begin position="81"/>
        <end position="104"/>
    </location>
</feature>